<proteinExistence type="predicted"/>
<organism evidence="1 2">
    <name type="scientific">Catenaria anguillulae PL171</name>
    <dbReference type="NCBI Taxonomy" id="765915"/>
    <lineage>
        <taxon>Eukaryota</taxon>
        <taxon>Fungi</taxon>
        <taxon>Fungi incertae sedis</taxon>
        <taxon>Blastocladiomycota</taxon>
        <taxon>Blastocladiomycetes</taxon>
        <taxon>Blastocladiales</taxon>
        <taxon>Catenariaceae</taxon>
        <taxon>Catenaria</taxon>
    </lineage>
</organism>
<sequence>MDQSNSMKCVTLPLDLEANHGWLWKLACVAATMSSKPMNGLSSMQTGGCDRIYWSRMGLLSDGWLT</sequence>
<keyword evidence="2" id="KW-1185">Reference proteome</keyword>
<evidence type="ECO:0000313" key="2">
    <source>
        <dbReference type="Proteomes" id="UP000193411"/>
    </source>
</evidence>
<accession>A0A1Y2H7X3</accession>
<dbReference type="AlphaFoldDB" id="A0A1Y2H7X3"/>
<dbReference type="EMBL" id="MCFL01000107">
    <property type="protein sequence ID" value="ORZ30031.1"/>
    <property type="molecule type" value="Genomic_DNA"/>
</dbReference>
<dbReference type="Proteomes" id="UP000193411">
    <property type="component" value="Unassembled WGS sequence"/>
</dbReference>
<comment type="caution">
    <text evidence="1">The sequence shown here is derived from an EMBL/GenBank/DDBJ whole genome shotgun (WGS) entry which is preliminary data.</text>
</comment>
<gene>
    <name evidence="1" type="ORF">BCR44DRAFT_1021659</name>
</gene>
<protein>
    <submittedName>
        <fullName evidence="1">Uncharacterized protein</fullName>
    </submittedName>
</protein>
<evidence type="ECO:0000313" key="1">
    <source>
        <dbReference type="EMBL" id="ORZ30031.1"/>
    </source>
</evidence>
<name>A0A1Y2H7X3_9FUNG</name>
<reference evidence="1 2" key="1">
    <citation type="submission" date="2016-07" db="EMBL/GenBank/DDBJ databases">
        <title>Pervasive Adenine N6-methylation of Active Genes in Fungi.</title>
        <authorList>
            <consortium name="DOE Joint Genome Institute"/>
            <person name="Mondo S.J."/>
            <person name="Dannebaum R.O."/>
            <person name="Kuo R.C."/>
            <person name="Labutti K."/>
            <person name="Haridas S."/>
            <person name="Kuo A."/>
            <person name="Salamov A."/>
            <person name="Ahrendt S.R."/>
            <person name="Lipzen A."/>
            <person name="Sullivan W."/>
            <person name="Andreopoulos W.B."/>
            <person name="Clum A."/>
            <person name="Lindquist E."/>
            <person name="Daum C."/>
            <person name="Ramamoorthy G.K."/>
            <person name="Gryganskyi A."/>
            <person name="Culley D."/>
            <person name="Magnuson J.K."/>
            <person name="James T.Y."/>
            <person name="O'Malley M.A."/>
            <person name="Stajich J.E."/>
            <person name="Spatafora J.W."/>
            <person name="Visel A."/>
            <person name="Grigoriev I.V."/>
        </authorList>
    </citation>
    <scope>NUCLEOTIDE SEQUENCE [LARGE SCALE GENOMIC DNA]</scope>
    <source>
        <strain evidence="1 2">PL171</strain>
    </source>
</reference>